<feature type="transmembrane region" description="Helical" evidence="6">
    <location>
        <begin position="119"/>
        <end position="137"/>
    </location>
</feature>
<accession>A0A158JS90</accession>
<feature type="transmembrane region" description="Helical" evidence="6">
    <location>
        <begin position="93"/>
        <end position="113"/>
    </location>
</feature>
<keyword evidence="3 6" id="KW-0812">Transmembrane</keyword>
<sequence length="325" mass="35586">MNFVDLVTAASFAGVIVLGVMVLTVQDLRSKQPEARIRARMADVFSLQRQRPVAKDAEQTAELFNVTRENNAFSRWSGPKLARLRTVAGTNGLRIVIAAAIVGELVAILMARFMPLPGFVPPLLLAGLPVLIGMRAYSFLVERFRRQFLDGFPDLIDLLVRGVRAGVPVSQMISAAAEELQEPLRREFKLMGDSLQIGLDLEAVLAAAVRRIEVADFSFFCVCVLLQRETGGQLGETLENLAAIVRTRREIRQKTRALTGEARITTKILTAIPVVVMVAMSLTDKNYLAVLLGTPAGQKLLTYAVISVVVGIVIITKMSKLDTSR</sequence>
<dbReference type="Pfam" id="PF00482">
    <property type="entry name" value="T2SSF"/>
    <property type="match status" value="1"/>
</dbReference>
<reference evidence="8 9" key="1">
    <citation type="submission" date="2016-01" db="EMBL/GenBank/DDBJ databases">
        <authorList>
            <person name="Oliw E.H."/>
        </authorList>
    </citation>
    <scope>NUCLEOTIDE SEQUENCE [LARGE SCALE GENOMIC DNA]</scope>
    <source>
        <strain evidence="8">LMG 27134</strain>
    </source>
</reference>
<evidence type="ECO:0000313" key="8">
    <source>
        <dbReference type="EMBL" id="SAL71794.1"/>
    </source>
</evidence>
<dbReference type="RefSeq" id="WP_062092733.1">
    <property type="nucleotide sequence ID" value="NZ_FCOK02000116.1"/>
</dbReference>
<keyword evidence="5 6" id="KW-0472">Membrane</keyword>
<dbReference type="PANTHER" id="PTHR35007:SF1">
    <property type="entry name" value="PILUS ASSEMBLY PROTEIN"/>
    <property type="match status" value="1"/>
</dbReference>
<feature type="transmembrane region" description="Helical" evidence="6">
    <location>
        <begin position="300"/>
        <end position="319"/>
    </location>
</feature>
<organism evidence="8 9">
    <name type="scientific">Caballeronia udeis</name>
    <dbReference type="NCBI Taxonomy" id="1232866"/>
    <lineage>
        <taxon>Bacteria</taxon>
        <taxon>Pseudomonadati</taxon>
        <taxon>Pseudomonadota</taxon>
        <taxon>Betaproteobacteria</taxon>
        <taxon>Burkholderiales</taxon>
        <taxon>Burkholderiaceae</taxon>
        <taxon>Caballeronia</taxon>
    </lineage>
</organism>
<evidence type="ECO:0000256" key="4">
    <source>
        <dbReference type="ARBA" id="ARBA00022989"/>
    </source>
</evidence>
<dbReference type="InterPro" id="IPR042094">
    <property type="entry name" value="T2SS_GspF_sf"/>
</dbReference>
<name>A0A158JS90_9BURK</name>
<dbReference type="OrthoDB" id="597333at2"/>
<proteinExistence type="predicted"/>
<dbReference type="AlphaFoldDB" id="A0A158JS90"/>
<evidence type="ECO:0000256" key="2">
    <source>
        <dbReference type="ARBA" id="ARBA00022475"/>
    </source>
</evidence>
<dbReference type="InterPro" id="IPR018076">
    <property type="entry name" value="T2SS_GspF_dom"/>
</dbReference>
<keyword evidence="2" id="KW-1003">Cell membrane</keyword>
<dbReference type="PANTHER" id="PTHR35007">
    <property type="entry name" value="INTEGRAL MEMBRANE PROTEIN-RELATED"/>
    <property type="match status" value="1"/>
</dbReference>
<evidence type="ECO:0000256" key="6">
    <source>
        <dbReference type="SAM" id="Phobius"/>
    </source>
</evidence>
<dbReference type="Proteomes" id="UP000054683">
    <property type="component" value="Unassembled WGS sequence"/>
</dbReference>
<feature type="transmembrane region" description="Helical" evidence="6">
    <location>
        <begin position="6"/>
        <end position="25"/>
    </location>
</feature>
<protein>
    <submittedName>
        <fullName evidence="8">Type II secretion system protein</fullName>
    </submittedName>
</protein>
<feature type="transmembrane region" description="Helical" evidence="6">
    <location>
        <begin position="262"/>
        <end position="280"/>
    </location>
</feature>
<dbReference type="Gene3D" id="1.20.81.30">
    <property type="entry name" value="Type II secretion system (T2SS), domain F"/>
    <property type="match status" value="1"/>
</dbReference>
<gene>
    <name evidence="8" type="ORF">AWB69_08696</name>
</gene>
<dbReference type="EMBL" id="FCOK02000116">
    <property type="protein sequence ID" value="SAL71794.1"/>
    <property type="molecule type" value="Genomic_DNA"/>
</dbReference>
<feature type="domain" description="Type II secretion system protein GspF" evidence="7">
    <location>
        <begin position="156"/>
        <end position="280"/>
    </location>
</feature>
<dbReference type="GO" id="GO:0005886">
    <property type="term" value="C:plasma membrane"/>
    <property type="evidence" value="ECO:0007669"/>
    <property type="project" value="UniProtKB-SubCell"/>
</dbReference>
<evidence type="ECO:0000259" key="7">
    <source>
        <dbReference type="Pfam" id="PF00482"/>
    </source>
</evidence>
<keyword evidence="4 6" id="KW-1133">Transmembrane helix</keyword>
<evidence type="ECO:0000256" key="3">
    <source>
        <dbReference type="ARBA" id="ARBA00022692"/>
    </source>
</evidence>
<evidence type="ECO:0000313" key="9">
    <source>
        <dbReference type="Proteomes" id="UP000054683"/>
    </source>
</evidence>
<evidence type="ECO:0000256" key="1">
    <source>
        <dbReference type="ARBA" id="ARBA00004651"/>
    </source>
</evidence>
<evidence type="ECO:0000256" key="5">
    <source>
        <dbReference type="ARBA" id="ARBA00023136"/>
    </source>
</evidence>
<comment type="subcellular location">
    <subcellularLocation>
        <location evidence="1">Cell membrane</location>
        <topology evidence="1">Multi-pass membrane protein</topology>
    </subcellularLocation>
</comment>